<keyword evidence="1" id="KW-0812">Transmembrane</keyword>
<feature type="transmembrane region" description="Helical" evidence="1">
    <location>
        <begin position="31"/>
        <end position="52"/>
    </location>
</feature>
<accession>A0A956SFK6</accession>
<sequence length="661" mass="72573">MRHLEPGHSVRSRWAHAGLFVRRRGFRVGPVSMASVWIAVVSAAVSAAVLLAPGIAKGQPFPNEDAPIGVNLGGIVDWNSAIPFTDVFKHARPWIPQLQDNSVWDTGEPLDIGPDGYPASLAEGQAAGTVLITGQGGNYPEGDYVCLYDGTGQLDFRLDAHIVSSEPGRLVVHIQPSADGLTHMKILATDPADPVHNIRLLLPGFEGTYETQLFHPDFLGSLANFQVIRFMDWMRTNNSTQSAWTGRSWPDYFSQGTERGVCVEHMVTLCNELGADPWFCMPHLADDDYVTQFATYVRDHLDPSLRVYVEHSNEVWNGIFSQADYAEQRGLDLGLSTNPFEARLRYHSQRSVEIFQLWETVFGGTDRLERVLAAQHANPWTGTTVMDWQDAYLHADALGTAPYFGGSLGTPGNAEITRTWTMEQLLNACADEIVLERAITVQNEAEASSRGLGLVAYEGGQHLVGVGGWENDATLTALFHAANRDPGMRALYLDDLLGWHTAAGGGVHVAFSHIGEYSKWGSWGLLERQSQDPQTAPKWMGIVDFLDALAGTASLTDGEAGSASTSTASPTRIIASPNPFRGELRFSVMRGTPYEDPILVHVLGVDGRRLRTLRVDTATEWSLWDGRDDDGRLLPSGSYYLEARGPDAHREGEPVRLVMIR</sequence>
<evidence type="ECO:0008006" key="4">
    <source>
        <dbReference type="Google" id="ProtNLM"/>
    </source>
</evidence>
<organism evidence="2 3">
    <name type="scientific">Eiseniibacteriota bacterium</name>
    <dbReference type="NCBI Taxonomy" id="2212470"/>
    <lineage>
        <taxon>Bacteria</taxon>
        <taxon>Candidatus Eiseniibacteriota</taxon>
    </lineage>
</organism>
<name>A0A956SFK6_UNCEI</name>
<gene>
    <name evidence="2" type="ORF">KDA27_23655</name>
</gene>
<evidence type="ECO:0000313" key="3">
    <source>
        <dbReference type="Proteomes" id="UP000739538"/>
    </source>
</evidence>
<dbReference type="Gene3D" id="2.60.40.4070">
    <property type="match status" value="1"/>
</dbReference>
<reference evidence="2" key="2">
    <citation type="journal article" date="2021" name="Microbiome">
        <title>Successional dynamics and alternative stable states in a saline activated sludge microbial community over 9 years.</title>
        <authorList>
            <person name="Wang Y."/>
            <person name="Ye J."/>
            <person name="Ju F."/>
            <person name="Liu L."/>
            <person name="Boyd J.A."/>
            <person name="Deng Y."/>
            <person name="Parks D.H."/>
            <person name="Jiang X."/>
            <person name="Yin X."/>
            <person name="Woodcroft B.J."/>
            <person name="Tyson G.W."/>
            <person name="Hugenholtz P."/>
            <person name="Polz M.F."/>
            <person name="Zhang T."/>
        </authorList>
    </citation>
    <scope>NUCLEOTIDE SEQUENCE</scope>
    <source>
        <strain evidence="2">HKST-UBA02</strain>
    </source>
</reference>
<evidence type="ECO:0000313" key="2">
    <source>
        <dbReference type="EMBL" id="MCA9758810.1"/>
    </source>
</evidence>
<dbReference type="EMBL" id="JAGQHS010000215">
    <property type="protein sequence ID" value="MCA9758810.1"/>
    <property type="molecule type" value="Genomic_DNA"/>
</dbReference>
<dbReference type="Proteomes" id="UP000739538">
    <property type="component" value="Unassembled WGS sequence"/>
</dbReference>
<keyword evidence="1" id="KW-1133">Transmembrane helix</keyword>
<evidence type="ECO:0000256" key="1">
    <source>
        <dbReference type="SAM" id="Phobius"/>
    </source>
</evidence>
<proteinExistence type="predicted"/>
<reference evidence="2" key="1">
    <citation type="submission" date="2020-04" db="EMBL/GenBank/DDBJ databases">
        <authorList>
            <person name="Zhang T."/>
        </authorList>
    </citation>
    <scope>NUCLEOTIDE SEQUENCE</scope>
    <source>
        <strain evidence="2">HKST-UBA02</strain>
    </source>
</reference>
<protein>
    <recommendedName>
        <fullName evidence="4">FlgD Ig-like domain-containing protein</fullName>
    </recommendedName>
</protein>
<keyword evidence="1" id="KW-0472">Membrane</keyword>
<comment type="caution">
    <text evidence="2">The sequence shown here is derived from an EMBL/GenBank/DDBJ whole genome shotgun (WGS) entry which is preliminary data.</text>
</comment>
<dbReference type="AlphaFoldDB" id="A0A956SFK6"/>